<accession>A0A4C1SU33</accession>
<evidence type="ECO:0000313" key="2">
    <source>
        <dbReference type="Proteomes" id="UP000299102"/>
    </source>
</evidence>
<reference evidence="1 2" key="1">
    <citation type="journal article" date="2019" name="Commun. Biol.">
        <title>The bagworm genome reveals a unique fibroin gene that provides high tensile strength.</title>
        <authorList>
            <person name="Kono N."/>
            <person name="Nakamura H."/>
            <person name="Ohtoshi R."/>
            <person name="Tomita M."/>
            <person name="Numata K."/>
            <person name="Arakawa K."/>
        </authorList>
    </citation>
    <scope>NUCLEOTIDE SEQUENCE [LARGE SCALE GENOMIC DNA]</scope>
</reference>
<keyword evidence="2" id="KW-1185">Reference proteome</keyword>
<protein>
    <submittedName>
        <fullName evidence="1">Uncharacterized protein</fullName>
    </submittedName>
</protein>
<comment type="caution">
    <text evidence="1">The sequence shown here is derived from an EMBL/GenBank/DDBJ whole genome shotgun (WGS) entry which is preliminary data.</text>
</comment>
<dbReference type="EMBL" id="BGZK01000018">
    <property type="protein sequence ID" value="GBP05475.1"/>
    <property type="molecule type" value="Genomic_DNA"/>
</dbReference>
<name>A0A4C1SU33_EUMVA</name>
<evidence type="ECO:0000313" key="1">
    <source>
        <dbReference type="EMBL" id="GBP05475.1"/>
    </source>
</evidence>
<sequence>MYKKKQKRKVRRWMKEATTATLETNLVIHNYERNEYTYKTKSVPTVARAATQSLLIRDKKPTPDGTAGSTLDYSSEQFGARFKTVSISCG</sequence>
<proteinExistence type="predicted"/>
<gene>
    <name evidence="1" type="ORF">EVAR_2992_1</name>
</gene>
<dbReference type="Proteomes" id="UP000299102">
    <property type="component" value="Unassembled WGS sequence"/>
</dbReference>
<organism evidence="1 2">
    <name type="scientific">Eumeta variegata</name>
    <name type="common">Bagworm moth</name>
    <name type="synonym">Eumeta japonica</name>
    <dbReference type="NCBI Taxonomy" id="151549"/>
    <lineage>
        <taxon>Eukaryota</taxon>
        <taxon>Metazoa</taxon>
        <taxon>Ecdysozoa</taxon>
        <taxon>Arthropoda</taxon>
        <taxon>Hexapoda</taxon>
        <taxon>Insecta</taxon>
        <taxon>Pterygota</taxon>
        <taxon>Neoptera</taxon>
        <taxon>Endopterygota</taxon>
        <taxon>Lepidoptera</taxon>
        <taxon>Glossata</taxon>
        <taxon>Ditrysia</taxon>
        <taxon>Tineoidea</taxon>
        <taxon>Psychidae</taxon>
        <taxon>Oiketicinae</taxon>
        <taxon>Eumeta</taxon>
    </lineage>
</organism>
<dbReference type="AlphaFoldDB" id="A0A4C1SU33"/>